<evidence type="ECO:0000256" key="3">
    <source>
        <dbReference type="ARBA" id="ARBA00022538"/>
    </source>
</evidence>
<dbReference type="InterPro" id="IPR050721">
    <property type="entry name" value="Trk_Ktr_HKT_K-transport"/>
</dbReference>
<keyword evidence="10" id="KW-1185">Reference proteome</keyword>
<dbReference type="PANTHER" id="PTHR43833">
    <property type="entry name" value="POTASSIUM CHANNEL PROTEIN 2-RELATED-RELATED"/>
    <property type="match status" value="1"/>
</dbReference>
<keyword evidence="5" id="KW-0520">NAD</keyword>
<dbReference type="NCBIfam" id="NF007032">
    <property type="entry name" value="PRK09496.1-4"/>
    <property type="match status" value="1"/>
</dbReference>
<dbReference type="Gene3D" id="3.30.70.1450">
    <property type="entry name" value="Regulator of K+ conductance, C-terminal domain"/>
    <property type="match status" value="2"/>
</dbReference>
<keyword evidence="6" id="KW-0406">Ion transport</keyword>
<reference evidence="9 10" key="1">
    <citation type="submission" date="2016-10" db="EMBL/GenBank/DDBJ databases">
        <authorList>
            <person name="de Groot N.N."/>
        </authorList>
    </citation>
    <scope>NUCLEOTIDE SEQUENCE [LARGE SCALE GENOMIC DNA]</scope>
    <source>
        <strain evidence="9 10">ASO4-2</strain>
    </source>
</reference>
<evidence type="ECO:0000313" key="10">
    <source>
        <dbReference type="Proteomes" id="UP000198771"/>
    </source>
</evidence>
<feature type="domain" description="RCK C-terminal" evidence="8">
    <location>
        <begin position="368"/>
        <end position="449"/>
    </location>
</feature>
<dbReference type="SUPFAM" id="SSF116726">
    <property type="entry name" value="TrkA C-terminal domain-like"/>
    <property type="match status" value="2"/>
</dbReference>
<name>A0A1G6AI07_9BACT</name>
<sequence>MRIVIIGAGEIGFRVAQRLSTENKDVVIIDKNPDAIKRINDHLDVQTILGSGSSPVLLEQAGLQKAELFLAVTDSDETNLTACLFARALAPNITKLARIRNQEYMHFKSALTREIVNIAHVINPDQEVVHSLERMVEVPGALEVNQFAAGRVSLVGVRVCPESPLLGIRLMDVPERYRDDRFIVAALIRGEKLVIPTGKDDIHEEDIIYFICESEQVNNVMPLFNPCTKKIRQIMIIGGGSVGLLAARRLEKKGLSVKLVDMDLERCRFLAGELDQTVVLHGDGSEVDLLQEENIQDMDALLALTSSEETNILISLLAKSLGVDKTITRINKFTYVPLARAIGLENVISQRIAAVSTILRHVRRGKVISSVPIKGEEAEALEAVALENSSIVNKPIKDLHFPKGALILCVIRGEDVHIPTGETIILPQDRIIILSTRRTIERVERSLAVKLKYF</sequence>
<evidence type="ECO:0000256" key="2">
    <source>
        <dbReference type="ARBA" id="ARBA00022448"/>
    </source>
</evidence>
<keyword evidence="4" id="KW-0630">Potassium</keyword>
<dbReference type="AlphaFoldDB" id="A0A1G6AI07"/>
<dbReference type="NCBIfam" id="NF007041">
    <property type="entry name" value="PRK09496.3-4"/>
    <property type="match status" value="1"/>
</dbReference>
<dbReference type="SUPFAM" id="SSF51735">
    <property type="entry name" value="NAD(P)-binding Rossmann-fold domains"/>
    <property type="match status" value="2"/>
</dbReference>
<evidence type="ECO:0000259" key="7">
    <source>
        <dbReference type="PROSITE" id="PS51201"/>
    </source>
</evidence>
<gene>
    <name evidence="9" type="ORF">SAMN05660653_00363</name>
</gene>
<dbReference type="OrthoDB" id="9775180at2"/>
<feature type="domain" description="RCK C-terminal" evidence="8">
    <location>
        <begin position="142"/>
        <end position="226"/>
    </location>
</feature>
<dbReference type="GO" id="GO:0015079">
    <property type="term" value="F:potassium ion transmembrane transporter activity"/>
    <property type="evidence" value="ECO:0007669"/>
    <property type="project" value="InterPro"/>
</dbReference>
<evidence type="ECO:0000256" key="6">
    <source>
        <dbReference type="ARBA" id="ARBA00023065"/>
    </source>
</evidence>
<dbReference type="GO" id="GO:0005886">
    <property type="term" value="C:plasma membrane"/>
    <property type="evidence" value="ECO:0007669"/>
    <property type="project" value="InterPro"/>
</dbReference>
<evidence type="ECO:0000259" key="8">
    <source>
        <dbReference type="PROSITE" id="PS51202"/>
    </source>
</evidence>
<dbReference type="Pfam" id="PF02254">
    <property type="entry name" value="TrkA_N"/>
    <property type="match status" value="2"/>
</dbReference>
<dbReference type="Pfam" id="PF02080">
    <property type="entry name" value="TrkA_C"/>
    <property type="match status" value="2"/>
</dbReference>
<keyword evidence="2" id="KW-0813">Transport</keyword>
<dbReference type="PANTHER" id="PTHR43833:SF5">
    <property type="entry name" value="TRK SYSTEM POTASSIUM UPTAKE PROTEIN TRKA"/>
    <property type="match status" value="1"/>
</dbReference>
<protein>
    <recommendedName>
        <fullName evidence="1">Trk system potassium uptake protein TrkA</fullName>
    </recommendedName>
</protein>
<dbReference type="InterPro" id="IPR003148">
    <property type="entry name" value="RCK_N"/>
</dbReference>
<dbReference type="InterPro" id="IPR006036">
    <property type="entry name" value="K_uptake_TrkA"/>
</dbReference>
<accession>A0A1G6AI07</accession>
<dbReference type="InterPro" id="IPR036291">
    <property type="entry name" value="NAD(P)-bd_dom_sf"/>
</dbReference>
<keyword evidence="3" id="KW-0633">Potassium transport</keyword>
<dbReference type="PRINTS" id="PR00335">
    <property type="entry name" value="KUPTAKETRKA"/>
</dbReference>
<dbReference type="Proteomes" id="UP000198771">
    <property type="component" value="Unassembled WGS sequence"/>
</dbReference>
<dbReference type="NCBIfam" id="NF007031">
    <property type="entry name" value="PRK09496.1-2"/>
    <property type="match status" value="1"/>
</dbReference>
<dbReference type="Gene3D" id="3.40.50.720">
    <property type="entry name" value="NAD(P)-binding Rossmann-like Domain"/>
    <property type="match status" value="2"/>
</dbReference>
<evidence type="ECO:0000256" key="4">
    <source>
        <dbReference type="ARBA" id="ARBA00022958"/>
    </source>
</evidence>
<dbReference type="RefSeq" id="WP_092116644.1">
    <property type="nucleotide sequence ID" value="NZ_FMXO01000002.1"/>
</dbReference>
<dbReference type="STRING" id="617002.SAMN05660653_00363"/>
<evidence type="ECO:0000256" key="1">
    <source>
        <dbReference type="ARBA" id="ARBA00017378"/>
    </source>
</evidence>
<dbReference type="InterPro" id="IPR036721">
    <property type="entry name" value="RCK_C_sf"/>
</dbReference>
<proteinExistence type="predicted"/>
<dbReference type="EMBL" id="FMXO01000002">
    <property type="protein sequence ID" value="SDB08058.1"/>
    <property type="molecule type" value="Genomic_DNA"/>
</dbReference>
<evidence type="ECO:0000256" key="5">
    <source>
        <dbReference type="ARBA" id="ARBA00023027"/>
    </source>
</evidence>
<dbReference type="PROSITE" id="PS51201">
    <property type="entry name" value="RCK_N"/>
    <property type="match status" value="2"/>
</dbReference>
<organism evidence="9 10">
    <name type="scientific">Desulfonatronum thiosulfatophilum</name>
    <dbReference type="NCBI Taxonomy" id="617002"/>
    <lineage>
        <taxon>Bacteria</taxon>
        <taxon>Pseudomonadati</taxon>
        <taxon>Thermodesulfobacteriota</taxon>
        <taxon>Desulfovibrionia</taxon>
        <taxon>Desulfovibrionales</taxon>
        <taxon>Desulfonatronaceae</taxon>
        <taxon>Desulfonatronum</taxon>
    </lineage>
</organism>
<evidence type="ECO:0000313" key="9">
    <source>
        <dbReference type="EMBL" id="SDB08058.1"/>
    </source>
</evidence>
<feature type="domain" description="RCK N-terminal" evidence="7">
    <location>
        <begin position="231"/>
        <end position="348"/>
    </location>
</feature>
<dbReference type="PROSITE" id="PS51202">
    <property type="entry name" value="RCK_C"/>
    <property type="match status" value="2"/>
</dbReference>
<feature type="domain" description="RCK N-terminal" evidence="7">
    <location>
        <begin position="1"/>
        <end position="116"/>
    </location>
</feature>
<dbReference type="NCBIfam" id="NF007039">
    <property type="entry name" value="PRK09496.3-2"/>
    <property type="match status" value="1"/>
</dbReference>
<dbReference type="InterPro" id="IPR006037">
    <property type="entry name" value="RCK_C"/>
</dbReference>